<dbReference type="InterPro" id="IPR044840">
    <property type="entry name" value="Nup188"/>
</dbReference>
<reference evidence="3" key="1">
    <citation type="journal article" date="2016" name="Nat. Commun.">
        <title>The Gonium pectorale genome demonstrates co-option of cell cycle regulation during the evolution of multicellularity.</title>
        <authorList>
            <person name="Hanschen E.R."/>
            <person name="Marriage T.N."/>
            <person name="Ferris P.J."/>
            <person name="Hamaji T."/>
            <person name="Toyoda A."/>
            <person name="Fujiyama A."/>
            <person name="Neme R."/>
            <person name="Noguchi H."/>
            <person name="Minakuchi Y."/>
            <person name="Suzuki M."/>
            <person name="Kawai-Toyooka H."/>
            <person name="Smith D.R."/>
            <person name="Sparks H."/>
            <person name="Anderson J."/>
            <person name="Bakaric R."/>
            <person name="Luria V."/>
            <person name="Karger A."/>
            <person name="Kirschner M.W."/>
            <person name="Durand P.M."/>
            <person name="Michod R.E."/>
            <person name="Nozaki H."/>
            <person name="Olson B.J."/>
        </authorList>
    </citation>
    <scope>NUCLEOTIDE SEQUENCE [LARGE SCALE GENOMIC DNA]</scope>
    <source>
        <strain evidence="3">NIES-2863</strain>
    </source>
</reference>
<sequence length="2424" mass="240364">MQSMLLLKRCLKDREPELKPDDLPENDPVAFNELLLQVLRYYNAERLVLLKCVQVVMLKAAVEGDVDEVGTALSDLLSRLVKAGLEDQLHARLRENLEGSAAAITRRLKAASEAAANAAGAAAASTSTALTPSAAGGAAAGAASLGWLSAAHAEMRSQLISERLELLHCLLLLYEICEVACSPEHAQSLARLLLDRVFLSVQSAAGGHGPGGSSASGGEPDAPTVLSQQLAALLLLSCLGLPGHAMLVAAATAPPAGAAVAPPGGAVEARLPLGGKTTDVHNQLAQYAAAPSTALLLLTWAGCLRLLDSGGCGHVVRDLDGAARELEGRAAAAGGLAVAAAALRSLCAGAVGALLLVYRGVATKALCVLCTAFDLGADNLDPATYDVVVSLVRLCVEGDARACASLWDESCAATAPLRSLLAAAARLFPALPRPLLALLRATAASPESARAAYTFLQRNVSLVVLHAATEPAIRQLGGGEVELIRALPWNLAPSVSGLALPAGCVGSLCPLPAVLLDLRGRYVLVAWDAEVSGCGGHSRGQVLLLARASHCVAALEHALVHNLPLHPPVTTTGSGGSSGGAGTGAASGAGGGSAAADPTLLRDLCDSLSLLSALCKQEPALVADLLTQSVLFSSGTTRSWTDVVAGVLAIGPQLAARLVAAPPPPTATVAAAPSVLQLMADAAELMAAVAAVSPGRVLALLPQLPMFASTAPPSELFSNTTSGAAAPPPRCVPLSSLPSFAVPAGVEASFCGLLPTLTALQRELERPMGRYPLTAALLRLLAGLLERGFLAQPLPAAVLWVLHEVLPGLHQWRYSGATEGNNDGAGLGAAAAAGNAARERWALTAAALRVLRVALSAGAFVADPDLSTLGASTPTVPTAGGAGGGGVLMLTYGNAGGDGFGTATAGADDAGPATLTPATLLEAAAPRLSISLLSAALLKLLLLHGGVLLSRSLPPPAEELERLRADDPSRPELPSLEAAAAEALQLLPPLLSGAGVHPQEQPLEQFLLLGSEPCPAAHIASYVAYHEADRDITPPERQISYLALRALLALSACLGRPVARALPGATLSLAVPPGSGAEDCLRALLRGDAAAAHPAHHALVARLAAEAVAAGAHGPLLDALLFPSELEGPSGGVVGRLGAAGPAPLALPAPPSAAPGGGGGGGGATAAMATPPPKAAAPSAGGRRGKSRQALDGLYATLKNASRLKREHPQVLASALRVLAAMWQQPAAAHRAVSALRSAPELWPSLEACLEPVARPAVAPADGDAAQGVAAAVALQAAETEAEVQRALCEAFAIQILTAEAFARTRATPAAPTADGAAGGAATGGPGALLERLARGGTLLRLLRYAAGDVAAAEGESTAAAVGCLQRAAAALYLEMGAEVVADLWGPASEPDGVSLAGAVRQELSGLRALLAQGGATPADIRAVHDELVAAAAAGAAPATGGAAATHGSPGATSMMAVDDVQLLPPSHALEQLLRRQCLGAALVSRCHVATCDLSEGVVAWGAAAGPPAPLLSRPRLLSVLGPAGEVLQSADTLAAAFFEVDAGSTLAESRLALLQAASALTALLAREGRLLPPPGATAATAAATLLDPGAAEPGTPGAAGGVAASSGAGGTLSAVQAGCAAAVGSLLSWCASPDSRAALQSDWGLRRLHAQRLAAALAASRLLLSVIQTARTALMAAPGGRGSDGGATATAGSGFSTPVRTPGGPGGVFGTPVIAVTTAGGMRGGAAAKAATGGGVSSDPSYLPYVVQLAQQLESWVRVLDSCGLPQCPPAVAAAVTDALAGSLLLTLQPLPAEAAGGGGAAAAGQAAVARQQLAAALLSSVPRLCDLSASGVISTPLAAQLLLESTRHLTPRDWLPLLLSRLDFGQLLLAAAGRAATIASATAQPVYANGSSTADAAAAAGDLGMLALAVAVAQVPDGARALYDRGVVEQAVAAGRHLLSGGGGRLAAFSVIAVTGTGPYRPSVDGNYAPAVTAAVANAGGGWATRGSLLAPPPPDTCGAYLACAGEAGGGEGEVWSPVHRQWCTLLQFTSALLRTLGQHIDVEREALDLLLALEPRLLLAVLPPGGDAVQPLTLAGLVEAEAALFLLCQLTPYLGGWHMVLPASLLNFRTAVSTLLTWLAQPTLAKSFAIDCRPRTAREASLAAIPVPGLPATDGWYRACTAGAAAQPTAAAAAAAAVGAAAATGLGGTSAIRSFSGFSSMSVSGIGAMPRGVSEAFSGAAGPNTPATPAASGTGGGGAAAAATAATPADAGGAAAAGSGGAAVCSEFSAQLAEKLYSCAHHALVFLAATSPQLGEGEAASLGPAWPRPRDLAALLEQCMACSEVLAQHPASPPATQTRRAAASRQLARLGVLCGQWLSMLGQAAGGHGGGVAAAVGGHGGAREAAAREWLASLELTGAAGGGGGGGAMGMGHVPHAVRAV</sequence>
<feature type="region of interest" description="Disordered" evidence="1">
    <location>
        <begin position="1148"/>
        <end position="1188"/>
    </location>
</feature>
<evidence type="ECO:0000313" key="2">
    <source>
        <dbReference type="EMBL" id="KXZ42796.1"/>
    </source>
</evidence>
<dbReference type="OrthoDB" id="552259at2759"/>
<feature type="compositionally biased region" description="Gly residues" evidence="1">
    <location>
        <begin position="573"/>
        <end position="590"/>
    </location>
</feature>
<accession>A0A150FYU8</accession>
<protein>
    <submittedName>
        <fullName evidence="2">Uncharacterized protein</fullName>
    </submittedName>
</protein>
<gene>
    <name evidence="2" type="ORF">GPECTOR_117g361</name>
</gene>
<organism evidence="2 3">
    <name type="scientific">Gonium pectorale</name>
    <name type="common">Green alga</name>
    <dbReference type="NCBI Taxonomy" id="33097"/>
    <lineage>
        <taxon>Eukaryota</taxon>
        <taxon>Viridiplantae</taxon>
        <taxon>Chlorophyta</taxon>
        <taxon>core chlorophytes</taxon>
        <taxon>Chlorophyceae</taxon>
        <taxon>CS clade</taxon>
        <taxon>Chlamydomonadales</taxon>
        <taxon>Volvocaceae</taxon>
        <taxon>Gonium</taxon>
    </lineage>
</organism>
<dbReference type="GO" id="GO:0006606">
    <property type="term" value="P:protein import into nucleus"/>
    <property type="evidence" value="ECO:0007669"/>
    <property type="project" value="TreeGrafter"/>
</dbReference>
<dbReference type="PANTHER" id="PTHR31431">
    <property type="entry name" value="NUCLEOPORIN NUP188 HOMOLOG"/>
    <property type="match status" value="1"/>
</dbReference>
<feature type="compositionally biased region" description="Gly residues" evidence="1">
    <location>
        <begin position="1155"/>
        <end position="1164"/>
    </location>
</feature>
<dbReference type="STRING" id="33097.A0A150FYU8"/>
<keyword evidence="3" id="KW-1185">Reference proteome</keyword>
<dbReference type="PANTHER" id="PTHR31431:SF1">
    <property type="entry name" value="NUCLEOPORIN NUP188"/>
    <property type="match status" value="1"/>
</dbReference>
<feature type="region of interest" description="Disordered" evidence="1">
    <location>
        <begin position="570"/>
        <end position="590"/>
    </location>
</feature>
<dbReference type="GO" id="GO:0044611">
    <property type="term" value="C:nuclear pore inner ring"/>
    <property type="evidence" value="ECO:0007669"/>
    <property type="project" value="TreeGrafter"/>
</dbReference>
<dbReference type="Proteomes" id="UP000075714">
    <property type="component" value="Unassembled WGS sequence"/>
</dbReference>
<evidence type="ECO:0000313" key="3">
    <source>
        <dbReference type="Proteomes" id="UP000075714"/>
    </source>
</evidence>
<dbReference type="EMBL" id="LSYV01000117">
    <property type="protein sequence ID" value="KXZ42796.1"/>
    <property type="molecule type" value="Genomic_DNA"/>
</dbReference>
<dbReference type="GO" id="GO:0006405">
    <property type="term" value="P:RNA export from nucleus"/>
    <property type="evidence" value="ECO:0007669"/>
    <property type="project" value="TreeGrafter"/>
</dbReference>
<dbReference type="GO" id="GO:0017056">
    <property type="term" value="F:structural constituent of nuclear pore"/>
    <property type="evidence" value="ECO:0007669"/>
    <property type="project" value="InterPro"/>
</dbReference>
<proteinExistence type="predicted"/>
<feature type="region of interest" description="Disordered" evidence="1">
    <location>
        <begin position="2220"/>
        <end position="2244"/>
    </location>
</feature>
<name>A0A150FYU8_GONPE</name>
<evidence type="ECO:0000256" key="1">
    <source>
        <dbReference type="SAM" id="MobiDB-lite"/>
    </source>
</evidence>
<comment type="caution">
    <text evidence="2">The sequence shown here is derived from an EMBL/GenBank/DDBJ whole genome shotgun (WGS) entry which is preliminary data.</text>
</comment>
<feature type="compositionally biased region" description="Low complexity" evidence="1">
    <location>
        <begin position="2221"/>
        <end position="2235"/>
    </location>
</feature>